<reference evidence="3" key="1">
    <citation type="submission" date="2022-02" db="EMBL/GenBank/DDBJ databases">
        <title>Towards deciphering the DNA virus diversity associated with rodent species in the families Cricetidae and Heteromyidae.</title>
        <authorList>
            <person name="Lund M."/>
            <person name="Larsen B.B."/>
            <person name="Gryseels S."/>
            <person name="Kraberger S."/>
            <person name="Rowsey D.M."/>
            <person name="Steger L."/>
            <person name="Yule K.M."/>
            <person name="Upham N.S."/>
            <person name="Worobey M."/>
            <person name="Van Doorslaer K."/>
            <person name="Varsani A."/>
        </authorList>
    </citation>
    <scope>NUCLEOTIDE SEQUENCE</scope>
    <source>
        <strain evidence="3">NeonRodF8_26</strain>
    </source>
</reference>
<organism evidence="3">
    <name type="scientific">Peromfec virus RodF8_26</name>
    <dbReference type="NCBI Taxonomy" id="2929365"/>
    <lineage>
        <taxon>Viruses</taxon>
        <taxon>Monodnaviria</taxon>
        <taxon>Sangervirae</taxon>
        <taxon>Phixviricota</taxon>
        <taxon>Malgrandaviricetes</taxon>
        <taxon>Petitvirales</taxon>
        <taxon>Microviridae</taxon>
    </lineage>
</organism>
<feature type="region of interest" description="Disordered" evidence="2">
    <location>
        <begin position="270"/>
        <end position="289"/>
    </location>
</feature>
<dbReference type="EMBL" id="OM869646">
    <property type="protein sequence ID" value="UPW41665.1"/>
    <property type="molecule type" value="Genomic_DNA"/>
</dbReference>
<evidence type="ECO:0000256" key="2">
    <source>
        <dbReference type="SAM" id="MobiDB-lite"/>
    </source>
</evidence>
<evidence type="ECO:0000313" key="3">
    <source>
        <dbReference type="EMBL" id="UPW41665.1"/>
    </source>
</evidence>
<protein>
    <submittedName>
        <fullName evidence="3">DNA pilot protein</fullName>
    </submittedName>
</protein>
<keyword evidence="1" id="KW-0175">Coiled coil</keyword>
<proteinExistence type="predicted"/>
<name>A0A976N2P5_9VIRU</name>
<sequence length="289" mass="31035">MGFFKKVGKAIGKALTPKNIVAGVAAPFTGGASLAMMEDSNGYNVIDHIRGKPDQDEAMEFNANEAQKQRDFEERMSNTAYQRGYADMAAAGLNPNLAGENGGASTPSGSAASMSTLPESPGSAMANVASAGSNMAGALKTLTENKYIPTEKKAQIANTIAETTLKGAQSSNTNASTENIKADTEKIKELTKNITQNTIKQKAETLAQNFENQMKEMDVKKRSSQYQNELEIYKQEIQAQMISAGYDNTIIKKTIDAIGNAVNAISPLTTYTGNSQSQNKSTTHNWHPY</sequence>
<feature type="coiled-coil region" evidence="1">
    <location>
        <begin position="200"/>
        <end position="236"/>
    </location>
</feature>
<accession>A0A976N2P5</accession>
<evidence type="ECO:0000256" key="1">
    <source>
        <dbReference type="SAM" id="Coils"/>
    </source>
</evidence>
<feature type="compositionally biased region" description="Low complexity" evidence="2">
    <location>
        <begin position="103"/>
        <end position="115"/>
    </location>
</feature>
<feature type="region of interest" description="Disordered" evidence="2">
    <location>
        <begin position="96"/>
        <end position="125"/>
    </location>
</feature>